<keyword evidence="11" id="KW-0464">Manganese</keyword>
<comment type="catalytic activity">
    <reaction evidence="1">
        <text>Release of any N-terminal amino acid, including proline, that is linked to proline, even from a dipeptide or tripeptide.</text>
        <dbReference type="EC" id="3.4.11.9"/>
    </reaction>
</comment>
<evidence type="ECO:0000256" key="12">
    <source>
        <dbReference type="ARBA" id="ARBA00030849"/>
    </source>
</evidence>
<evidence type="ECO:0000256" key="7">
    <source>
        <dbReference type="ARBA" id="ARBA00022670"/>
    </source>
</evidence>
<evidence type="ECO:0000256" key="1">
    <source>
        <dbReference type="ARBA" id="ARBA00001424"/>
    </source>
</evidence>
<proteinExistence type="inferred from homology"/>
<dbReference type="CDD" id="cd01087">
    <property type="entry name" value="Prolidase"/>
    <property type="match status" value="1"/>
</dbReference>
<evidence type="ECO:0000256" key="5">
    <source>
        <dbReference type="ARBA" id="ARBA00012574"/>
    </source>
</evidence>
<dbReference type="EC" id="3.4.11.9" evidence="5"/>
<protein>
    <recommendedName>
        <fullName evidence="5">Xaa-Pro aminopeptidase</fullName>
        <ecNumber evidence="5">3.4.11.9</ecNumber>
    </recommendedName>
    <alternativeName>
        <fullName evidence="12">Aminoacylproline aminopeptidase</fullName>
    </alternativeName>
    <alternativeName>
        <fullName evidence="13">Prolidase</fullName>
    </alternativeName>
</protein>
<dbReference type="SMART" id="SM01011">
    <property type="entry name" value="AMP_N"/>
    <property type="match status" value="1"/>
</dbReference>
<comment type="function">
    <text evidence="3">Catalyzes the removal of a penultimate prolyl residue from the N-termini of peptides.</text>
</comment>
<dbReference type="EMBL" id="JBHFEH010000022">
    <property type="protein sequence ID" value="KAL2053224.1"/>
    <property type="molecule type" value="Genomic_DNA"/>
</dbReference>
<evidence type="ECO:0000256" key="11">
    <source>
        <dbReference type="ARBA" id="ARBA00023211"/>
    </source>
</evidence>
<evidence type="ECO:0000256" key="9">
    <source>
        <dbReference type="ARBA" id="ARBA00022801"/>
    </source>
</evidence>
<keyword evidence="16" id="KW-1185">Reference proteome</keyword>
<sequence length="525" mass="59831">MPVLAFSRKHWELQRVVLLSSRKSTGTMAQRDLQITLSGGGLRKYPAKLHAQNVTRHLGVTEGLIFLAGQHRLYIEDSDMFYPFRQRRHFYYLSGVNELDCYMTYDIGKDCSVLYIPPVTIETIVWFGRGFTIKEAENKYDFDSVMFSSSMPDEIEHWLRLNPQKKVYVLREDQSLKDIIKPTIQPNYDMHSLLPALNASRVLKDHDEIAVIRKAIEVSSIAHRTILHHITSLKTEAQVHALYLDVCIAHGTQLQAYPPIVGSGSNASFLHYFDNNDSLKGKSLLCMDAGAEWECYASDITRTFPLTANGWPSKEAAEIYALVEEMQERCIAMLGPGVRYLDAFFLADKMAAEGLMRLGIFRGEDVEEVVKSGAMRVMFPHGLGHHMGLDVHDVRSINIFQTQSREWRPDDKDDFRMQHAPCTKEAALLEPGTVLTVEPGLYFNEFALKRVYLKDPHFAKYIDEEVLERYMHVGGVRIEDDILITKDGYENLTLAPKGKEMLDVIREGAGCKHGEECSFRIKTVE</sequence>
<keyword evidence="10" id="KW-0482">Metalloprotease</keyword>
<dbReference type="SUPFAM" id="SSF53092">
    <property type="entry name" value="Creatinase/prolidase N-terminal domain"/>
    <property type="match status" value="1"/>
</dbReference>
<reference evidence="15 16" key="1">
    <citation type="submission" date="2024-09" db="EMBL/GenBank/DDBJ databases">
        <title>Rethinking Asexuality: The Enigmatic Case of Functional Sexual Genes in Lepraria (Stereocaulaceae).</title>
        <authorList>
            <person name="Doellman M."/>
            <person name="Sun Y."/>
            <person name="Barcenas-Pena A."/>
            <person name="Lumbsch H.T."/>
            <person name="Grewe F."/>
        </authorList>
    </citation>
    <scope>NUCLEOTIDE SEQUENCE [LARGE SCALE GENOMIC DNA]</scope>
    <source>
        <strain evidence="15 16">Grewe 0041</strain>
    </source>
</reference>
<gene>
    <name evidence="15" type="ORF">ABVK25_006549</name>
</gene>
<comment type="similarity">
    <text evidence="4">Belongs to the peptidase M24B family.</text>
</comment>
<dbReference type="Pfam" id="PF00557">
    <property type="entry name" value="Peptidase_M24"/>
    <property type="match status" value="1"/>
</dbReference>
<accession>A0ABR4B8N2</accession>
<dbReference type="InterPro" id="IPR036005">
    <property type="entry name" value="Creatinase/aminopeptidase-like"/>
</dbReference>
<keyword evidence="6" id="KW-0031">Aminopeptidase</keyword>
<dbReference type="InterPro" id="IPR029149">
    <property type="entry name" value="Creatin/AminoP/Spt16_N"/>
</dbReference>
<evidence type="ECO:0000313" key="16">
    <source>
        <dbReference type="Proteomes" id="UP001590951"/>
    </source>
</evidence>
<keyword evidence="9" id="KW-0378">Hydrolase</keyword>
<evidence type="ECO:0000256" key="10">
    <source>
        <dbReference type="ARBA" id="ARBA00023049"/>
    </source>
</evidence>
<evidence type="ECO:0000256" key="4">
    <source>
        <dbReference type="ARBA" id="ARBA00008766"/>
    </source>
</evidence>
<evidence type="ECO:0000256" key="3">
    <source>
        <dbReference type="ARBA" id="ARBA00002443"/>
    </source>
</evidence>
<evidence type="ECO:0000256" key="13">
    <source>
        <dbReference type="ARBA" id="ARBA00032413"/>
    </source>
</evidence>
<keyword evidence="8" id="KW-0479">Metal-binding</keyword>
<evidence type="ECO:0000256" key="6">
    <source>
        <dbReference type="ARBA" id="ARBA00022438"/>
    </source>
</evidence>
<dbReference type="Pfam" id="PF05195">
    <property type="entry name" value="AMP_N"/>
    <property type="match status" value="1"/>
</dbReference>
<evidence type="ECO:0000256" key="8">
    <source>
        <dbReference type="ARBA" id="ARBA00022723"/>
    </source>
</evidence>
<comment type="cofactor">
    <cofactor evidence="2">
        <name>Mn(2+)</name>
        <dbReference type="ChEBI" id="CHEBI:29035"/>
    </cofactor>
</comment>
<dbReference type="SUPFAM" id="SSF55920">
    <property type="entry name" value="Creatinase/aminopeptidase"/>
    <property type="match status" value="1"/>
</dbReference>
<comment type="caution">
    <text evidence="15">The sequence shown here is derived from an EMBL/GenBank/DDBJ whole genome shotgun (WGS) entry which is preliminary data.</text>
</comment>
<evidence type="ECO:0000313" key="15">
    <source>
        <dbReference type="EMBL" id="KAL2053224.1"/>
    </source>
</evidence>
<dbReference type="PANTHER" id="PTHR43226">
    <property type="entry name" value="XAA-PRO AMINOPEPTIDASE 3"/>
    <property type="match status" value="1"/>
</dbReference>
<dbReference type="Gene3D" id="3.40.350.10">
    <property type="entry name" value="Creatinase/prolidase N-terminal domain"/>
    <property type="match status" value="1"/>
</dbReference>
<dbReference type="InterPro" id="IPR052433">
    <property type="entry name" value="X-Pro_dipept-like"/>
</dbReference>
<evidence type="ECO:0000259" key="14">
    <source>
        <dbReference type="SMART" id="SM01011"/>
    </source>
</evidence>
<evidence type="ECO:0000256" key="2">
    <source>
        <dbReference type="ARBA" id="ARBA00001936"/>
    </source>
</evidence>
<dbReference type="InterPro" id="IPR007865">
    <property type="entry name" value="Aminopep_P_N"/>
</dbReference>
<name>A0ABR4B8N2_9LECA</name>
<dbReference type="InterPro" id="IPR000994">
    <property type="entry name" value="Pept_M24"/>
</dbReference>
<feature type="domain" description="Aminopeptidase P N-terminal" evidence="14">
    <location>
        <begin position="45"/>
        <end position="178"/>
    </location>
</feature>
<dbReference type="Proteomes" id="UP001590951">
    <property type="component" value="Unassembled WGS sequence"/>
</dbReference>
<keyword evidence="7" id="KW-0645">Protease</keyword>
<organism evidence="15 16">
    <name type="scientific">Lepraria finkii</name>
    <dbReference type="NCBI Taxonomy" id="1340010"/>
    <lineage>
        <taxon>Eukaryota</taxon>
        <taxon>Fungi</taxon>
        <taxon>Dikarya</taxon>
        <taxon>Ascomycota</taxon>
        <taxon>Pezizomycotina</taxon>
        <taxon>Lecanoromycetes</taxon>
        <taxon>OSLEUM clade</taxon>
        <taxon>Lecanoromycetidae</taxon>
        <taxon>Lecanorales</taxon>
        <taxon>Lecanorineae</taxon>
        <taxon>Stereocaulaceae</taxon>
        <taxon>Lepraria</taxon>
    </lineage>
</organism>
<dbReference type="Gene3D" id="3.90.230.10">
    <property type="entry name" value="Creatinase/methionine aminopeptidase superfamily"/>
    <property type="match status" value="1"/>
</dbReference>
<dbReference type="PANTHER" id="PTHR43226:SF3">
    <property type="entry name" value="XAA-PRO AMINOPEPTIDASE AN0832-RELATED"/>
    <property type="match status" value="1"/>
</dbReference>